<dbReference type="CDD" id="cd00136">
    <property type="entry name" value="PDZ_canonical"/>
    <property type="match status" value="1"/>
</dbReference>
<feature type="compositionally biased region" description="Basic and acidic residues" evidence="1">
    <location>
        <begin position="1291"/>
        <end position="1308"/>
    </location>
</feature>
<feature type="compositionally biased region" description="Low complexity" evidence="1">
    <location>
        <begin position="1509"/>
        <end position="1530"/>
    </location>
</feature>
<keyword evidence="2" id="KW-0472">Membrane</keyword>
<name>A0A6J1P035_BICAN</name>
<sequence>MGVLLKFLVVTVVLPCVLGQEECFGAGSVAGAAIGAFIAAFIIIVAAYYLRKLYWKSRKGKHLVFTTDPESVKDEFAFDNPGFRQEEKHWQNEAPTLPLGGKAHALHAEFTKPEQSKDDSHLQRARVRRVKLWARDFTGLGLTCGGGARDGVCVHSVLRSGPAAAAKLQPGDKIKSIKIEFNGTPLEDAVAILSLASPYPVELAVVEGGRVSGDGWRVHHPLMKRAGSTGDVSTLEKEGKLLHPPKSPNTSHSNNSTLETKHGKGGIKKIITEKIIPTTLERNKKDKKEPPSTLERENEKNLKLANKRHSEIPPAVNKPDRNKIRNSTGSDIQIIQPENGIGHNLDHAEVQKREYDPKRGMKFGIRVLPPNVPDDGVLKQKSIENGAVVLETKAVDEPDKPEPQRPAPTTHIKLENETEVKKPVVAKRREKMAPPIPNARVKTNESDTNISHETSKTSETSVSSSFTRTDLNSSGIKRDENGIPQELPQHMFDAAKAARSNRKSSADLIQEKDKVEHKKEEAPKPTKKSKGKAPSPPEIEKNKSDDSILEQINNMQDFLKSEKHHSSILHETSVASPKSTHHTYNTSTPKVNKMKSRVEESINFSQDDIDDIVSKPFKRESDSLNNFFEDSKSNLSSNQDVHSVVSLNNSDKSDNRSTTIELNNSDITIHSSPLNETVCSASDDTSLLDENERKAASLGDLSRFELRAKTSKPSTGTLERAQSLDISADDGEIQESTLSPKKRKAMSVVETTFFDSGTEDVLSDINSDRGIVIKQKEPRLSLNIAKTSAIEGLNTFQRNRLKKGSEFGNLEDAIVKGSNSSVESGKLDSQEIIYRKSQTNFDSAQESEHETSDHLARRIMDENMKVHLKLVSEFAKSTSDGSNNSSLDSSQERDTVTEAKTTPVKYDEKLSMTYDTNIPDDMKVSRSSYVNSLERPKSEMMKKLLAKNPIFNVHVEQSTQKQEASTSSKDVPSMTDSFKSANQIHQPDIVNFDLKTSSSTTAPKTRDYDEFVSNIRVGSNNNSLKFNKPPQESFSTEWSDSKNRQDIQSSNIVTISTDEKNLGSDVKRNSYTKSIEIGEASLRLVPDLVEGTNSRTEGKETRTLYMEPANVSLTMKQEPVQKTVTVNVTEDEYGNKVVTQNVEQISTRYITSKMEAPLQVEQVTFGIMKGGGAINELELEEGTNVKDIDNKVLEEIKRQNPNIHFTTTEPSYTRTETIILNTSDMDEEQAKALMQKIQNDSSFMAQKSSEELSRMGIRVIQDLEDRTSTNQDALEVTKTRYSINPATITSENKRATESKEDSQKDHITEIQVVTPRTEKLEQQQQKSEFNKDKISSRQRTPPAIQQYEEPLLTYELDIELLNDFISNERYHSARHQAEIKKRTNQTNEPKKRHSDFDLPRNSHIKFRTATYESPKGTIVTSTDLENRRLSQLDQMQLRSPSDQPALSQKPVISAKPSNIPVKMSEKKPFTGFVSSKIPVFATQKSLSQENLSDRGFSLPRSPPPTLSGSSGNISVTSIKSSSRSPSGGRL</sequence>
<feature type="region of interest" description="Disordered" evidence="1">
    <location>
        <begin position="877"/>
        <end position="904"/>
    </location>
</feature>
<feature type="region of interest" description="Disordered" evidence="1">
    <location>
        <begin position="1022"/>
        <end position="1045"/>
    </location>
</feature>
<dbReference type="SMART" id="SM00228">
    <property type="entry name" value="PDZ"/>
    <property type="match status" value="1"/>
</dbReference>
<keyword evidence="2" id="KW-1133">Transmembrane helix</keyword>
<evidence type="ECO:0000313" key="5">
    <source>
        <dbReference type="Proteomes" id="UP001652582"/>
    </source>
</evidence>
<feature type="region of interest" description="Disordered" evidence="1">
    <location>
        <begin position="571"/>
        <end position="594"/>
    </location>
</feature>
<feature type="region of interest" description="Disordered" evidence="1">
    <location>
        <begin position="956"/>
        <end position="976"/>
    </location>
</feature>
<feature type="region of interest" description="Disordered" evidence="1">
    <location>
        <begin position="1488"/>
        <end position="1530"/>
    </location>
</feature>
<feature type="transmembrane region" description="Helical" evidence="2">
    <location>
        <begin position="29"/>
        <end position="50"/>
    </location>
</feature>
<proteinExistence type="predicted"/>
<evidence type="ECO:0000259" key="4">
    <source>
        <dbReference type="PROSITE" id="PS50106"/>
    </source>
</evidence>
<evidence type="ECO:0000313" key="6">
    <source>
        <dbReference type="RefSeq" id="XP_023952319.2"/>
    </source>
</evidence>
<organism evidence="5 6">
    <name type="scientific">Bicyclus anynana</name>
    <name type="common">Squinting bush brown butterfly</name>
    <dbReference type="NCBI Taxonomy" id="110368"/>
    <lineage>
        <taxon>Eukaryota</taxon>
        <taxon>Metazoa</taxon>
        <taxon>Ecdysozoa</taxon>
        <taxon>Arthropoda</taxon>
        <taxon>Hexapoda</taxon>
        <taxon>Insecta</taxon>
        <taxon>Pterygota</taxon>
        <taxon>Neoptera</taxon>
        <taxon>Endopterygota</taxon>
        <taxon>Lepidoptera</taxon>
        <taxon>Glossata</taxon>
        <taxon>Ditrysia</taxon>
        <taxon>Papilionoidea</taxon>
        <taxon>Nymphalidae</taxon>
        <taxon>Satyrinae</taxon>
        <taxon>Satyrini</taxon>
        <taxon>Mycalesina</taxon>
        <taxon>Bicyclus</taxon>
    </lineage>
</organism>
<protein>
    <submittedName>
        <fullName evidence="6">Uncharacterized protein LOC112056178</fullName>
    </submittedName>
</protein>
<keyword evidence="5" id="KW-1185">Reference proteome</keyword>
<dbReference type="SUPFAM" id="SSF50156">
    <property type="entry name" value="PDZ domain-like"/>
    <property type="match status" value="1"/>
</dbReference>
<evidence type="ECO:0000256" key="3">
    <source>
        <dbReference type="SAM" id="SignalP"/>
    </source>
</evidence>
<feature type="compositionally biased region" description="Low complexity" evidence="1">
    <location>
        <begin position="457"/>
        <end position="469"/>
    </location>
</feature>
<feature type="signal peptide" evidence="3">
    <location>
        <begin position="1"/>
        <end position="19"/>
    </location>
</feature>
<dbReference type="InterPro" id="IPR036034">
    <property type="entry name" value="PDZ_sf"/>
</dbReference>
<feature type="compositionally biased region" description="Basic and acidic residues" evidence="1">
    <location>
        <begin position="1372"/>
        <end position="1381"/>
    </location>
</feature>
<reference evidence="6" key="1">
    <citation type="submission" date="2025-08" db="UniProtKB">
        <authorList>
            <consortium name="RefSeq"/>
        </authorList>
    </citation>
    <scope>IDENTIFICATION</scope>
</reference>
<feature type="compositionally biased region" description="Basic and acidic residues" evidence="1">
    <location>
        <begin position="509"/>
        <end position="524"/>
    </location>
</feature>
<keyword evidence="3" id="KW-0732">Signal</keyword>
<gene>
    <name evidence="6" type="primary">LOC112056178</name>
</gene>
<dbReference type="RefSeq" id="XP_023952319.2">
    <property type="nucleotide sequence ID" value="XM_024096551.2"/>
</dbReference>
<feature type="compositionally biased region" description="Polar residues" evidence="1">
    <location>
        <begin position="571"/>
        <end position="590"/>
    </location>
</feature>
<dbReference type="Proteomes" id="UP001652582">
    <property type="component" value="Chromosome 18"/>
</dbReference>
<dbReference type="KEGG" id="bany:112056178"/>
<feature type="region of interest" description="Disordered" evidence="1">
    <location>
        <begin position="1286"/>
        <end position="1346"/>
    </location>
</feature>
<keyword evidence="2" id="KW-0812">Transmembrane</keyword>
<feature type="domain" description="PDZ" evidence="4">
    <location>
        <begin position="129"/>
        <end position="193"/>
    </location>
</feature>
<evidence type="ECO:0000256" key="1">
    <source>
        <dbReference type="SAM" id="MobiDB-lite"/>
    </source>
</evidence>
<feature type="compositionally biased region" description="Basic and acidic residues" evidence="1">
    <location>
        <begin position="281"/>
        <end position="302"/>
    </location>
</feature>
<feature type="region of interest" description="Disordered" evidence="1">
    <location>
        <begin position="239"/>
        <end position="304"/>
    </location>
</feature>
<accession>A0A6J1P035</accession>
<evidence type="ECO:0000256" key="2">
    <source>
        <dbReference type="SAM" id="Phobius"/>
    </source>
</evidence>
<dbReference type="Gene3D" id="2.30.42.10">
    <property type="match status" value="1"/>
</dbReference>
<feature type="compositionally biased region" description="Polar residues" evidence="1">
    <location>
        <begin position="1022"/>
        <end position="1038"/>
    </location>
</feature>
<dbReference type="OrthoDB" id="447516at2759"/>
<feature type="region of interest" description="Disordered" evidence="1">
    <location>
        <begin position="1372"/>
        <end position="1398"/>
    </location>
</feature>
<dbReference type="GeneID" id="112056178"/>
<feature type="chain" id="PRO_5046886474" evidence="3">
    <location>
        <begin position="20"/>
        <end position="1530"/>
    </location>
</feature>
<feature type="compositionally biased region" description="Low complexity" evidence="1">
    <location>
        <begin position="877"/>
        <end position="889"/>
    </location>
</feature>
<dbReference type="PROSITE" id="PS50106">
    <property type="entry name" value="PDZ"/>
    <property type="match status" value="1"/>
</dbReference>
<dbReference type="InterPro" id="IPR001478">
    <property type="entry name" value="PDZ"/>
</dbReference>
<feature type="region of interest" description="Disordered" evidence="1">
    <location>
        <begin position="426"/>
        <end position="547"/>
    </location>
</feature>
<feature type="compositionally biased region" description="Polar residues" evidence="1">
    <location>
        <begin position="248"/>
        <end position="258"/>
    </location>
</feature>